<evidence type="ECO:0000256" key="2">
    <source>
        <dbReference type="ARBA" id="ARBA00005865"/>
    </source>
</evidence>
<dbReference type="GO" id="GO:0007010">
    <property type="term" value="P:cytoskeleton organization"/>
    <property type="evidence" value="ECO:0007669"/>
    <property type="project" value="TreeGrafter"/>
</dbReference>
<comment type="caution">
    <text evidence="17">The sequence shown here is derived from an EMBL/GenBank/DDBJ whole genome shotgun (WGS) entry which is preliminary data.</text>
</comment>
<evidence type="ECO:0000256" key="12">
    <source>
        <dbReference type="ARBA" id="ARBA00022833"/>
    </source>
</evidence>
<dbReference type="Pfam" id="PF02338">
    <property type="entry name" value="OTU"/>
    <property type="match status" value="1"/>
</dbReference>
<reference evidence="17 18" key="1">
    <citation type="journal article" date="2015" name="Nat. Commun.">
        <title>Lucilia cuprina genome unlocks parasitic fly biology to underpin future interventions.</title>
        <authorList>
            <person name="Anstead C.A."/>
            <person name="Korhonen P.K."/>
            <person name="Young N.D."/>
            <person name="Hall R.S."/>
            <person name="Jex A.R."/>
            <person name="Murali S.C."/>
            <person name="Hughes D.S."/>
            <person name="Lee S.F."/>
            <person name="Perry T."/>
            <person name="Stroehlein A.J."/>
            <person name="Ansell B.R."/>
            <person name="Breugelmans B."/>
            <person name="Hofmann A."/>
            <person name="Qu J."/>
            <person name="Dugan S."/>
            <person name="Lee S.L."/>
            <person name="Chao H."/>
            <person name="Dinh H."/>
            <person name="Han Y."/>
            <person name="Doddapaneni H.V."/>
            <person name="Worley K.C."/>
            <person name="Muzny D.M."/>
            <person name="Ioannidis P."/>
            <person name="Waterhouse R.M."/>
            <person name="Zdobnov E.M."/>
            <person name="James P.J."/>
            <person name="Bagnall N.H."/>
            <person name="Kotze A.C."/>
            <person name="Gibbs R.A."/>
            <person name="Richards S."/>
            <person name="Batterham P."/>
            <person name="Gasser R.B."/>
        </authorList>
    </citation>
    <scope>NUCLEOTIDE SEQUENCE [LARGE SCALE GENOMIC DNA]</scope>
    <source>
        <strain evidence="17 18">LS</strain>
        <tissue evidence="17">Full body</tissue>
    </source>
</reference>
<dbReference type="PROSITE" id="PS01358">
    <property type="entry name" value="ZF_RANBP2_1"/>
    <property type="match status" value="3"/>
</dbReference>
<dbReference type="CDD" id="cd22767">
    <property type="entry name" value="OTU_ZRANB1"/>
    <property type="match status" value="1"/>
</dbReference>
<evidence type="ECO:0000256" key="6">
    <source>
        <dbReference type="ARBA" id="ARBA00022723"/>
    </source>
</evidence>
<evidence type="ECO:0000259" key="15">
    <source>
        <dbReference type="PROSITE" id="PS50199"/>
    </source>
</evidence>
<dbReference type="GO" id="GO:0005634">
    <property type="term" value="C:nucleus"/>
    <property type="evidence" value="ECO:0007669"/>
    <property type="project" value="TreeGrafter"/>
</dbReference>
<protein>
    <recommendedName>
        <fullName evidence="3">ubiquitinyl hydrolase 1</fullName>
        <ecNumber evidence="3">3.4.19.12</ecNumber>
    </recommendedName>
</protein>
<proteinExistence type="inferred from homology"/>
<name>A0A0L0CJC3_LUCCU</name>
<evidence type="ECO:0000256" key="14">
    <source>
        <dbReference type="SAM" id="MobiDB-lite"/>
    </source>
</evidence>
<dbReference type="GO" id="GO:0035523">
    <property type="term" value="P:protein K29-linked deubiquitination"/>
    <property type="evidence" value="ECO:0007669"/>
    <property type="project" value="TreeGrafter"/>
</dbReference>
<dbReference type="Proteomes" id="UP000037069">
    <property type="component" value="Unassembled WGS sequence"/>
</dbReference>
<evidence type="ECO:0000256" key="4">
    <source>
        <dbReference type="ARBA" id="ARBA00022670"/>
    </source>
</evidence>
<evidence type="ECO:0000256" key="11">
    <source>
        <dbReference type="ARBA" id="ARBA00022807"/>
    </source>
</evidence>
<accession>A0A0L0CJC3</accession>
<evidence type="ECO:0000256" key="9">
    <source>
        <dbReference type="ARBA" id="ARBA00022786"/>
    </source>
</evidence>
<evidence type="ECO:0000256" key="7">
    <source>
        <dbReference type="ARBA" id="ARBA00022737"/>
    </source>
</evidence>
<evidence type="ECO:0000256" key="10">
    <source>
        <dbReference type="ARBA" id="ARBA00022801"/>
    </source>
</evidence>
<sequence>SCSALNTRIRNKELSGCCCRCETVFPLNRSKQLNMCDSGTKQQKWTCDYCTYENFPSAIKCTMCKAVKPMVNEDIFRLSPPQISYETEGEARGAAVAADVIDVEPSSFNAYSRPSQDTHITAGAATANDSKWSCKMCTYLNWPRSLRCVQCYTKRVNASDNTPSQDIGAISVASFKQQQQQQQQRPTTPQCELVENINSTLQKQHKRLSENLDPKSIIDCGSMAEAIITNSPHHIQHNPQQQLQERLSKLHIAATNIDAEMNASNNAASANAAATGAAAQRLSPVDGSTIHLNNLANSSQTQQLTSQSTSTSATTSSSNPQPPNYVKKWACNTCTYENFPKSLKCSMCGIPRDSNSSSGGGGGGVGSNAAHSIENNASGISNNQTNVTCSDKLNDTVSSNNSFNKQNIYQLGSDTINNCDTMQERQERRIRQIRRQVDWQWLNACLGVVENNFSAVEAYLSCGGNPARSLTSTEIAALNRNSAFDVGHTLIHLAIRFHREEMLPMLLAQISGSGPGIKRVPSYVAPDLAADIRRHFANMLRMRKSMFPCTYVHEHATFSLPAEIEELPLPIQEQLYDELLDRDAQKQLENPPPALNWSLEITARLGSRLMVLWNRSAGDCLLDSAMQATWGVFDRDNILRRALADSLHQCAPIFYSRWKEYEMVQASMLHFTLEEAQWQEDWTTLLSLASQPGASLEQLHIFALAHILRRPIVVYGVKYVKSFRGEDIGYARFEGLYLPLFWDQNFCIKSPIALGYTRGHFSALVPMEPYARIDLRRDEPEDVTYLPLMDCESKLLPIHFLTQAEMGREEAIMRQWLDVCVTEGGLLVAQQKLRKRPLLVAQMLEEWLNHYRRIAQVITAPFVRRAHQQIGYSSEGDSDEE</sequence>
<dbReference type="PROSITE" id="PS50802">
    <property type="entry name" value="OTU"/>
    <property type="match status" value="1"/>
</dbReference>
<dbReference type="GO" id="GO:0030177">
    <property type="term" value="P:positive regulation of Wnt signaling pathway"/>
    <property type="evidence" value="ECO:0007669"/>
    <property type="project" value="TreeGrafter"/>
</dbReference>
<comment type="similarity">
    <text evidence="2">Belongs to the peptidase C64 family.</text>
</comment>
<dbReference type="InterPro" id="IPR049768">
    <property type="entry name" value="ZRANB1_OTU"/>
</dbReference>
<evidence type="ECO:0000256" key="13">
    <source>
        <dbReference type="PROSITE-ProRule" id="PRU00322"/>
    </source>
</evidence>
<feature type="domain" description="OTU" evidence="16">
    <location>
        <begin position="609"/>
        <end position="767"/>
    </location>
</feature>
<feature type="domain" description="RanBP2-type" evidence="15">
    <location>
        <begin position="325"/>
        <end position="354"/>
    </location>
</feature>
<dbReference type="OMA" id="MCDTKDD"/>
<dbReference type="InterPro" id="IPR051346">
    <property type="entry name" value="OTU_Deubiquitinase"/>
</dbReference>
<dbReference type="SUPFAM" id="SSF90209">
    <property type="entry name" value="Ran binding protein zinc finger-like"/>
    <property type="match status" value="3"/>
</dbReference>
<dbReference type="GO" id="GO:0016477">
    <property type="term" value="P:cell migration"/>
    <property type="evidence" value="ECO:0007669"/>
    <property type="project" value="TreeGrafter"/>
</dbReference>
<keyword evidence="12" id="KW-0862">Zinc</keyword>
<dbReference type="EC" id="3.4.19.12" evidence="3"/>
<keyword evidence="10" id="KW-0378">Hydrolase</keyword>
<feature type="non-terminal residue" evidence="17">
    <location>
        <position position="1"/>
    </location>
</feature>
<keyword evidence="7" id="KW-0677">Repeat</keyword>
<dbReference type="PANTHER" id="PTHR13367">
    <property type="entry name" value="UBIQUITIN THIOESTERASE"/>
    <property type="match status" value="1"/>
</dbReference>
<keyword evidence="4" id="KW-0645">Protease</keyword>
<keyword evidence="6" id="KW-0479">Metal-binding</keyword>
<dbReference type="InterPro" id="IPR041294">
    <property type="entry name" value="AnkUBD"/>
</dbReference>
<dbReference type="PANTHER" id="PTHR13367:SF28">
    <property type="entry name" value="UBIQUITIN THIOESTERASE ZRANB1"/>
    <property type="match status" value="1"/>
</dbReference>
<dbReference type="Pfam" id="PF18418">
    <property type="entry name" value="AnkUBD"/>
    <property type="match status" value="1"/>
</dbReference>
<dbReference type="InterPro" id="IPR036443">
    <property type="entry name" value="Znf_RanBP2_sf"/>
</dbReference>
<evidence type="ECO:0000313" key="17">
    <source>
        <dbReference type="EMBL" id="KNC31579.1"/>
    </source>
</evidence>
<dbReference type="PROSITE" id="PS50199">
    <property type="entry name" value="ZF_RANBP2_2"/>
    <property type="match status" value="3"/>
</dbReference>
<dbReference type="GO" id="GO:0008270">
    <property type="term" value="F:zinc ion binding"/>
    <property type="evidence" value="ECO:0007669"/>
    <property type="project" value="UniProtKB-KW"/>
</dbReference>
<feature type="region of interest" description="Disordered" evidence="14">
    <location>
        <begin position="297"/>
        <end position="322"/>
    </location>
</feature>
<dbReference type="GO" id="GO:0071947">
    <property type="term" value="P:protein deubiquitination involved in ubiquitin-dependent protein catabolic process"/>
    <property type="evidence" value="ECO:0007669"/>
    <property type="project" value="TreeGrafter"/>
</dbReference>
<keyword evidence="9" id="KW-0833">Ubl conjugation pathway</keyword>
<comment type="catalytic activity">
    <reaction evidence="1">
        <text>Thiol-dependent hydrolysis of ester, thioester, amide, peptide and isopeptide bonds formed by the C-terminal Gly of ubiquitin (a 76-residue protein attached to proteins as an intracellular targeting signal).</text>
        <dbReference type="EC" id="3.4.19.12"/>
    </reaction>
</comment>
<dbReference type="InterPro" id="IPR001876">
    <property type="entry name" value="Znf_RanBP2"/>
</dbReference>
<dbReference type="Gene3D" id="1.25.40.560">
    <property type="match status" value="1"/>
</dbReference>
<evidence type="ECO:0000256" key="5">
    <source>
        <dbReference type="ARBA" id="ARBA00022687"/>
    </source>
</evidence>
<dbReference type="FunFam" id="1.25.40.560:FF:000002">
    <property type="entry name" value="Ubiquitin thioesterase trabid"/>
    <property type="match status" value="1"/>
</dbReference>
<evidence type="ECO:0000256" key="3">
    <source>
        <dbReference type="ARBA" id="ARBA00012759"/>
    </source>
</evidence>
<gene>
    <name evidence="17" type="ORF">FF38_12821</name>
</gene>
<dbReference type="GO" id="GO:1990168">
    <property type="term" value="P:protein K33-linked deubiquitination"/>
    <property type="evidence" value="ECO:0007669"/>
    <property type="project" value="TreeGrafter"/>
</dbReference>
<dbReference type="GO" id="GO:0016055">
    <property type="term" value="P:Wnt signaling pathway"/>
    <property type="evidence" value="ECO:0007669"/>
    <property type="project" value="UniProtKB-KW"/>
</dbReference>
<evidence type="ECO:0000256" key="1">
    <source>
        <dbReference type="ARBA" id="ARBA00000707"/>
    </source>
</evidence>
<feature type="compositionally biased region" description="Low complexity" evidence="14">
    <location>
        <begin position="298"/>
        <end position="318"/>
    </location>
</feature>
<dbReference type="EMBL" id="JRES01000409">
    <property type="protein sequence ID" value="KNC31579.1"/>
    <property type="molecule type" value="Genomic_DNA"/>
</dbReference>
<keyword evidence="5" id="KW-0879">Wnt signaling pathway</keyword>
<organism evidence="17 18">
    <name type="scientific">Lucilia cuprina</name>
    <name type="common">Green bottle fly</name>
    <name type="synonym">Australian sheep blowfly</name>
    <dbReference type="NCBI Taxonomy" id="7375"/>
    <lineage>
        <taxon>Eukaryota</taxon>
        <taxon>Metazoa</taxon>
        <taxon>Ecdysozoa</taxon>
        <taxon>Arthropoda</taxon>
        <taxon>Hexapoda</taxon>
        <taxon>Insecta</taxon>
        <taxon>Pterygota</taxon>
        <taxon>Neoptera</taxon>
        <taxon>Endopterygota</taxon>
        <taxon>Diptera</taxon>
        <taxon>Brachycera</taxon>
        <taxon>Muscomorpha</taxon>
        <taxon>Oestroidea</taxon>
        <taxon>Calliphoridae</taxon>
        <taxon>Luciliinae</taxon>
        <taxon>Lucilia</taxon>
    </lineage>
</organism>
<dbReference type="STRING" id="7375.A0A0L0CJC3"/>
<keyword evidence="8 13" id="KW-0863">Zinc-finger</keyword>
<keyword evidence="11" id="KW-0788">Thiol protease</keyword>
<dbReference type="OrthoDB" id="6275030at2759"/>
<evidence type="ECO:0000256" key="8">
    <source>
        <dbReference type="ARBA" id="ARBA00022771"/>
    </source>
</evidence>
<dbReference type="GO" id="GO:0070530">
    <property type="term" value="F:K63-linked polyubiquitin modification-dependent protein binding"/>
    <property type="evidence" value="ECO:0007669"/>
    <property type="project" value="TreeGrafter"/>
</dbReference>
<dbReference type="InterPro" id="IPR003323">
    <property type="entry name" value="OTU_dom"/>
</dbReference>
<evidence type="ECO:0000313" key="18">
    <source>
        <dbReference type="Proteomes" id="UP000037069"/>
    </source>
</evidence>
<dbReference type="Pfam" id="PF00641">
    <property type="entry name" value="Zn_ribbon_RanBP"/>
    <property type="match status" value="2"/>
</dbReference>
<feature type="domain" description="RanBP2-type" evidence="15">
    <location>
        <begin position="128"/>
        <end position="157"/>
    </location>
</feature>
<keyword evidence="18" id="KW-1185">Reference proteome</keyword>
<dbReference type="Gene3D" id="4.10.1060.10">
    <property type="entry name" value="Zinc finger, RanBP2-type"/>
    <property type="match status" value="3"/>
</dbReference>
<dbReference type="AlphaFoldDB" id="A0A0L0CJC3"/>
<dbReference type="GO" id="GO:0004843">
    <property type="term" value="F:cysteine-type deubiquitinase activity"/>
    <property type="evidence" value="ECO:0007669"/>
    <property type="project" value="UniProtKB-EC"/>
</dbReference>
<dbReference type="SMART" id="SM00547">
    <property type="entry name" value="ZnF_RBZ"/>
    <property type="match status" value="3"/>
</dbReference>
<evidence type="ECO:0000259" key="16">
    <source>
        <dbReference type="PROSITE" id="PS50802"/>
    </source>
</evidence>
<dbReference type="GO" id="GO:0005737">
    <property type="term" value="C:cytoplasm"/>
    <property type="evidence" value="ECO:0007669"/>
    <property type="project" value="TreeGrafter"/>
</dbReference>
<feature type="domain" description="RanBP2-type" evidence="15">
    <location>
        <begin position="41"/>
        <end position="70"/>
    </location>
</feature>